<feature type="region of interest" description="Disordered" evidence="1">
    <location>
        <begin position="1"/>
        <end position="23"/>
    </location>
</feature>
<evidence type="ECO:0000256" key="1">
    <source>
        <dbReference type="SAM" id="MobiDB-lite"/>
    </source>
</evidence>
<sequence length="60" mass="6268">MVKVEDESRASIQDGCGAGGEERHRVEIDGNVTVNGDIAGSVAGESELLAEKPSHESTRS</sequence>
<dbReference type="EMBL" id="QGKY02000089">
    <property type="protein sequence ID" value="KAF2609656.1"/>
    <property type="molecule type" value="Genomic_DNA"/>
</dbReference>
<organism evidence="2">
    <name type="scientific">Brassica cretica</name>
    <name type="common">Mustard</name>
    <dbReference type="NCBI Taxonomy" id="69181"/>
    <lineage>
        <taxon>Eukaryota</taxon>
        <taxon>Viridiplantae</taxon>
        <taxon>Streptophyta</taxon>
        <taxon>Embryophyta</taxon>
        <taxon>Tracheophyta</taxon>
        <taxon>Spermatophyta</taxon>
        <taxon>Magnoliopsida</taxon>
        <taxon>eudicotyledons</taxon>
        <taxon>Gunneridae</taxon>
        <taxon>Pentapetalae</taxon>
        <taxon>rosids</taxon>
        <taxon>malvids</taxon>
        <taxon>Brassicales</taxon>
        <taxon>Brassicaceae</taxon>
        <taxon>Brassiceae</taxon>
        <taxon>Brassica</taxon>
    </lineage>
</organism>
<evidence type="ECO:0000313" key="2">
    <source>
        <dbReference type="EMBL" id="KAF2609656.1"/>
    </source>
</evidence>
<proteinExistence type="predicted"/>
<comment type="caution">
    <text evidence="2">The sequence shown here is derived from an EMBL/GenBank/DDBJ whole genome shotgun (WGS) entry which is preliminary data.</text>
</comment>
<accession>A0A8S9LWQ2</accession>
<protein>
    <submittedName>
        <fullName evidence="2">Uncharacterized protein</fullName>
    </submittedName>
</protein>
<name>A0A8S9LWQ2_BRACR</name>
<dbReference type="AlphaFoldDB" id="A0A8S9LWQ2"/>
<reference evidence="2" key="1">
    <citation type="submission" date="2019-12" db="EMBL/GenBank/DDBJ databases">
        <title>Genome sequencing and annotation of Brassica cretica.</title>
        <authorList>
            <person name="Studholme D.J."/>
            <person name="Sarris P.F."/>
        </authorList>
    </citation>
    <scope>NUCLEOTIDE SEQUENCE</scope>
    <source>
        <strain evidence="2">PFS-102/07</strain>
        <tissue evidence="2">Leaf</tissue>
    </source>
</reference>
<gene>
    <name evidence="2" type="ORF">F2Q70_00007709</name>
</gene>